<dbReference type="InterPro" id="IPR036075">
    <property type="entry name" value="ARMT-1-like_metal-bd_sf"/>
</dbReference>
<feature type="domain" description="Damage-control phosphatase ARMT1-like metal-binding" evidence="1">
    <location>
        <begin position="5"/>
        <end position="283"/>
    </location>
</feature>
<dbReference type="EMBL" id="DSCQ01000028">
    <property type="protein sequence ID" value="HET20954.1"/>
    <property type="molecule type" value="Genomic_DNA"/>
</dbReference>
<dbReference type="NCBIfam" id="NF041594">
    <property type="entry name" value="dam_ctlPhtase_Archglob"/>
    <property type="match status" value="1"/>
</dbReference>
<dbReference type="Gene3D" id="1.10.285.20">
    <property type="entry name" value="Uncharacterised protein PF01937, DUF89, domain 2"/>
    <property type="match status" value="1"/>
</dbReference>
<evidence type="ECO:0000313" key="2">
    <source>
        <dbReference type="EMBL" id="HET20954.1"/>
    </source>
</evidence>
<gene>
    <name evidence="2" type="ORF">ENN70_02365</name>
</gene>
<dbReference type="Gene3D" id="3.40.50.10880">
    <property type="entry name" value="Uncharacterised protein PF01937, DUF89, domain 3"/>
    <property type="match status" value="1"/>
</dbReference>
<dbReference type="Pfam" id="PF01937">
    <property type="entry name" value="ARMT1-like_dom"/>
    <property type="match status" value="1"/>
</dbReference>
<proteinExistence type="predicted"/>
<dbReference type="PIRSF" id="PIRSF006593">
    <property type="entry name" value="UCP006593"/>
    <property type="match status" value="1"/>
</dbReference>
<name>A0A7C2NBJ4_ARCFL</name>
<reference evidence="2" key="1">
    <citation type="journal article" date="2020" name="mSystems">
        <title>Genome- and Community-Level Interaction Insights into Carbon Utilization and Element Cycling Functions of Hydrothermarchaeota in Hydrothermal Sediment.</title>
        <authorList>
            <person name="Zhou Z."/>
            <person name="Liu Y."/>
            <person name="Xu W."/>
            <person name="Pan J."/>
            <person name="Luo Z.H."/>
            <person name="Li M."/>
        </authorList>
    </citation>
    <scope>NUCLEOTIDE SEQUENCE [LARGE SCALE GENOMIC DNA]</scope>
    <source>
        <strain evidence="2">SpSt-12</strain>
    </source>
</reference>
<dbReference type="InterPro" id="IPR002791">
    <property type="entry name" value="ARMT1-like_metal-bd"/>
</dbReference>
<dbReference type="InterPro" id="IPR014444">
    <property type="entry name" value="PH1575-like"/>
</dbReference>
<dbReference type="InterPro" id="IPR053682">
    <property type="entry name" value="Damage-ctrl_phosphatase"/>
</dbReference>
<sequence>MKISPLCPSCLLGRVYYEAKLVTDNEETISKCVEDSLKILSENYSLRPINAHLATKIHRRVYEILGVDDPYAEVKKRANDVARQVLPFAQQIVQMADDPFKTAVIVSIIGNNFDYGVQGHKVVEGEFKEYLQKKLDEGLRIDDTERIKELCSGEVLYLTDNAGEIFFDTILMKEIKRLCRRLSVVVRGKPIISDATVEDAMLAGVDRIADEILTNGKGAIGIIMEELPEETKQRLVDADLIIAKGMANYECLSDARIGPTAFLLTAKCEPVAKDIGVEVGDMVAMVVE</sequence>
<evidence type="ECO:0000259" key="1">
    <source>
        <dbReference type="Pfam" id="PF01937"/>
    </source>
</evidence>
<dbReference type="AlphaFoldDB" id="A0A7C2NBJ4"/>
<protein>
    <submittedName>
        <fullName evidence="2">DUF89 domain-containing protein</fullName>
    </submittedName>
</protein>
<organism evidence="2">
    <name type="scientific">Archaeoglobus fulgidus</name>
    <dbReference type="NCBI Taxonomy" id="2234"/>
    <lineage>
        <taxon>Archaea</taxon>
        <taxon>Methanobacteriati</taxon>
        <taxon>Methanobacteriota</taxon>
        <taxon>Archaeoglobi</taxon>
        <taxon>Archaeoglobales</taxon>
        <taxon>Archaeoglobaceae</taxon>
        <taxon>Archaeoglobus</taxon>
    </lineage>
</organism>
<dbReference type="SUPFAM" id="SSF111321">
    <property type="entry name" value="AF1104-like"/>
    <property type="match status" value="1"/>
</dbReference>
<comment type="caution">
    <text evidence="2">The sequence shown here is derived from an EMBL/GenBank/DDBJ whole genome shotgun (WGS) entry which is preliminary data.</text>
</comment>
<dbReference type="Gene3D" id="1.10.8.380">
    <property type="entry name" value="Uncharacterised protein PF01937, DUF89, domain 1"/>
    <property type="match status" value="1"/>
</dbReference>
<accession>A0A7C2NBJ4</accession>